<keyword evidence="8" id="KW-0067">ATP-binding</keyword>
<keyword evidence="9" id="KW-0460">Magnesium</keyword>
<dbReference type="Proteomes" id="UP000267654">
    <property type="component" value="Unassembled WGS sequence"/>
</dbReference>
<evidence type="ECO:0000256" key="2">
    <source>
        <dbReference type="ARBA" id="ARBA00007599"/>
    </source>
</evidence>
<dbReference type="GO" id="GO:0005524">
    <property type="term" value="F:ATP binding"/>
    <property type="evidence" value="ECO:0007669"/>
    <property type="project" value="UniProtKB-KW"/>
</dbReference>
<dbReference type="PANTHER" id="PTHR33540:SF2">
    <property type="entry name" value="TRNA THREONYLCARBAMOYLADENOSINE BIOSYNTHESIS PROTEIN TSAE"/>
    <property type="match status" value="1"/>
</dbReference>
<keyword evidence="11" id="KW-0808">Transferase</keyword>
<evidence type="ECO:0000256" key="8">
    <source>
        <dbReference type="ARBA" id="ARBA00022840"/>
    </source>
</evidence>
<dbReference type="GO" id="GO:0005737">
    <property type="term" value="C:cytoplasm"/>
    <property type="evidence" value="ECO:0007669"/>
    <property type="project" value="UniProtKB-SubCell"/>
</dbReference>
<dbReference type="Gene3D" id="3.40.50.300">
    <property type="entry name" value="P-loop containing nucleotide triphosphate hydrolases"/>
    <property type="match status" value="1"/>
</dbReference>
<dbReference type="GO" id="GO:0002949">
    <property type="term" value="P:tRNA threonylcarbamoyladenosine modification"/>
    <property type="evidence" value="ECO:0007669"/>
    <property type="project" value="InterPro"/>
</dbReference>
<accession>A0A662DHN3</accession>
<evidence type="ECO:0000256" key="3">
    <source>
        <dbReference type="ARBA" id="ARBA00019010"/>
    </source>
</evidence>
<comment type="caution">
    <text evidence="11">The sequence shown here is derived from an EMBL/GenBank/DDBJ whole genome shotgun (WGS) entry which is preliminary data.</text>
</comment>
<gene>
    <name evidence="11" type="ORF">DRI96_03000</name>
</gene>
<reference evidence="11 12" key="1">
    <citation type="submission" date="2018-06" db="EMBL/GenBank/DDBJ databases">
        <title>Extensive metabolic versatility and redundancy in microbially diverse, dynamic hydrothermal sediments.</title>
        <authorList>
            <person name="Dombrowski N."/>
            <person name="Teske A."/>
            <person name="Baker B.J."/>
        </authorList>
    </citation>
    <scope>NUCLEOTIDE SEQUENCE [LARGE SCALE GENOMIC DNA]</scope>
    <source>
        <strain evidence="11">B19_G9</strain>
    </source>
</reference>
<dbReference type="SUPFAM" id="SSF52540">
    <property type="entry name" value="P-loop containing nucleoside triphosphate hydrolases"/>
    <property type="match status" value="1"/>
</dbReference>
<evidence type="ECO:0000256" key="1">
    <source>
        <dbReference type="ARBA" id="ARBA00004496"/>
    </source>
</evidence>
<evidence type="ECO:0000256" key="4">
    <source>
        <dbReference type="ARBA" id="ARBA00022490"/>
    </source>
</evidence>
<dbReference type="InterPro" id="IPR003442">
    <property type="entry name" value="T6A_TsaE"/>
</dbReference>
<dbReference type="InterPro" id="IPR027417">
    <property type="entry name" value="P-loop_NTPase"/>
</dbReference>
<dbReference type="AlphaFoldDB" id="A0A662DHN3"/>
<evidence type="ECO:0000256" key="10">
    <source>
        <dbReference type="ARBA" id="ARBA00032441"/>
    </source>
</evidence>
<proteinExistence type="inferred from homology"/>
<dbReference type="NCBIfam" id="TIGR00150">
    <property type="entry name" value="T6A_YjeE"/>
    <property type="match status" value="1"/>
</dbReference>
<keyword evidence="5" id="KW-0819">tRNA processing</keyword>
<comment type="subcellular location">
    <subcellularLocation>
        <location evidence="1">Cytoplasm</location>
    </subcellularLocation>
</comment>
<comment type="similarity">
    <text evidence="2">Belongs to the TsaE family.</text>
</comment>
<dbReference type="Pfam" id="PF02367">
    <property type="entry name" value="TsaE"/>
    <property type="match status" value="1"/>
</dbReference>
<dbReference type="GO" id="GO:0046872">
    <property type="term" value="F:metal ion binding"/>
    <property type="evidence" value="ECO:0007669"/>
    <property type="project" value="UniProtKB-KW"/>
</dbReference>
<dbReference type="PANTHER" id="PTHR33540">
    <property type="entry name" value="TRNA THREONYLCARBAMOYLADENOSINE BIOSYNTHESIS PROTEIN TSAE"/>
    <property type="match status" value="1"/>
</dbReference>
<keyword evidence="6" id="KW-0479">Metal-binding</keyword>
<evidence type="ECO:0000256" key="7">
    <source>
        <dbReference type="ARBA" id="ARBA00022741"/>
    </source>
</evidence>
<organism evidence="11 12">
    <name type="scientific">Aerophobetes bacterium</name>
    <dbReference type="NCBI Taxonomy" id="2030807"/>
    <lineage>
        <taxon>Bacteria</taxon>
        <taxon>Candidatus Aerophobota</taxon>
    </lineage>
</organism>
<keyword evidence="7" id="KW-0547">Nucleotide-binding</keyword>
<sequence>MLTVYTESEEETLNLGIKIGENIFYPSLIALIGELGSGKTTLVRGIARGMGIKARVKSPSFIIINEYPGAIPLYHFDLYRLNDPQEINSLGYEEYFYKKEGVVVIEWADKILEFLPSDYLEIRLKVEDLERRKLVLLSRGDKKYSKLIEKLRENTKRGKIDVNTGNGNIPS</sequence>
<evidence type="ECO:0000256" key="5">
    <source>
        <dbReference type="ARBA" id="ARBA00022694"/>
    </source>
</evidence>
<protein>
    <recommendedName>
        <fullName evidence="3">tRNA threonylcarbamoyladenosine biosynthesis protein TsaE</fullName>
    </recommendedName>
    <alternativeName>
        <fullName evidence="10">t(6)A37 threonylcarbamoyladenosine biosynthesis protein TsaE</fullName>
    </alternativeName>
</protein>
<dbReference type="GO" id="GO:0016740">
    <property type="term" value="F:transferase activity"/>
    <property type="evidence" value="ECO:0007669"/>
    <property type="project" value="UniProtKB-KW"/>
</dbReference>
<evidence type="ECO:0000313" key="11">
    <source>
        <dbReference type="EMBL" id="RLE13426.1"/>
    </source>
</evidence>
<evidence type="ECO:0000313" key="12">
    <source>
        <dbReference type="Proteomes" id="UP000267654"/>
    </source>
</evidence>
<name>A0A662DHN3_UNCAE</name>
<dbReference type="EMBL" id="QMQB01000090">
    <property type="protein sequence ID" value="RLE13426.1"/>
    <property type="molecule type" value="Genomic_DNA"/>
</dbReference>
<evidence type="ECO:0000256" key="9">
    <source>
        <dbReference type="ARBA" id="ARBA00022842"/>
    </source>
</evidence>
<evidence type="ECO:0000256" key="6">
    <source>
        <dbReference type="ARBA" id="ARBA00022723"/>
    </source>
</evidence>
<keyword evidence="4" id="KW-0963">Cytoplasm</keyword>